<protein>
    <recommendedName>
        <fullName evidence="3">Sulfotransferase domain-containing protein</fullName>
    </recommendedName>
</protein>
<organism evidence="1 2">
    <name type="scientific">Vitreoscilla filiformis</name>
    <dbReference type="NCBI Taxonomy" id="63"/>
    <lineage>
        <taxon>Bacteria</taxon>
        <taxon>Pseudomonadati</taxon>
        <taxon>Pseudomonadota</taxon>
        <taxon>Betaproteobacteria</taxon>
        <taxon>Neisseriales</taxon>
        <taxon>Neisseriaceae</taxon>
        <taxon>Vitreoscilla</taxon>
    </lineage>
</organism>
<dbReference type="RefSeq" id="WP_089416719.1">
    <property type="nucleotide sequence ID" value="NZ_CP022423.1"/>
</dbReference>
<accession>A0A221KFR9</accession>
<dbReference type="Gene3D" id="3.40.50.300">
    <property type="entry name" value="P-loop containing nucleotide triphosphate hydrolases"/>
    <property type="match status" value="1"/>
</dbReference>
<dbReference type="SUPFAM" id="SSF52540">
    <property type="entry name" value="P-loop containing nucleoside triphosphate hydrolases"/>
    <property type="match status" value="1"/>
</dbReference>
<evidence type="ECO:0008006" key="3">
    <source>
        <dbReference type="Google" id="ProtNLM"/>
    </source>
</evidence>
<evidence type="ECO:0000313" key="2">
    <source>
        <dbReference type="Proteomes" id="UP000199729"/>
    </source>
</evidence>
<gene>
    <name evidence="1" type="ORF">VITFI_CDS1882</name>
</gene>
<proteinExistence type="predicted"/>
<reference evidence="1 2" key="1">
    <citation type="submission" date="2017-07" db="EMBL/GenBank/DDBJ databases">
        <title>Complete Genome Sequence of the cosmetic ferment Vitreoscilla filiformis (ATCC15551).</title>
        <authorList>
            <person name="Contreras S."/>
            <person name="Sagory-Zalkind P."/>
            <person name="Blanquart H."/>
            <person name="Iltis A."/>
            <person name="Morand S.C."/>
        </authorList>
    </citation>
    <scope>NUCLEOTIDE SEQUENCE [LARGE SCALE GENOMIC DNA]</scope>
    <source>
        <strain evidence="1 2">ATCC 15551</strain>
    </source>
</reference>
<dbReference type="EMBL" id="CP022423">
    <property type="protein sequence ID" value="ASM77660.1"/>
    <property type="molecule type" value="Genomic_DNA"/>
</dbReference>
<evidence type="ECO:0000313" key="1">
    <source>
        <dbReference type="EMBL" id="ASM77660.1"/>
    </source>
</evidence>
<dbReference type="AlphaFoldDB" id="A0A221KFR9"/>
<dbReference type="InterPro" id="IPR027417">
    <property type="entry name" value="P-loop_NTPase"/>
</dbReference>
<sequence>MRQLILHIGTEKTGTTSLQNDLYRNRAHLAAHGVGLLTHADQPNNRRVASYARLRPAHEGYDLALARLGTDWREQIQAAIRADVQQLPAYIHTLIVTSEHLHSRVVTVEEVQQVAQLFAGLFERVRVVVYLRRQDKLAVSLYSTALRDGWTHTTPFPQKQPAAQDVYFDYEQLLSRWATVFGADAMVVRRFERSDFVGGTLQSDFFHACGLPDVVEGFTPGVQQNESLTATVAACILSFNRTMERMGIPREAPQAASLRGQLIQKLTPLFPHGGPTVARQEALAFLHHFQASNARVAHRWFDRDHLFGDEMTHYPETLPNIQIPLAAMDVMQPLLLQAMQKHGLPPAQDPQHKMLRMLNALRDIPLKGLAPAGTVRRVGLALQQQLPELSQRLLAVSDQMRAAQPPKPPAPPAAKA</sequence>
<name>A0A221KFR9_VITFI</name>
<keyword evidence="2" id="KW-1185">Reference proteome</keyword>
<dbReference type="OrthoDB" id="9130379at2"/>
<dbReference type="Proteomes" id="UP000199729">
    <property type="component" value="Chromosome"/>
</dbReference>
<dbReference type="KEGG" id="vff:VITFI_CDS1882"/>